<dbReference type="STRING" id="428990.SAMN06295987_105183"/>
<dbReference type="EMBL" id="FVZE01000005">
    <property type="protein sequence ID" value="SLK05546.1"/>
    <property type="molecule type" value="Genomic_DNA"/>
</dbReference>
<name>A0A1U6IBZ8_9SPHN</name>
<protein>
    <recommendedName>
        <fullName evidence="4">Peptidase propeptide and YPEB domain-containing protein</fullName>
    </recommendedName>
</protein>
<dbReference type="Proteomes" id="UP000190989">
    <property type="component" value="Unassembled WGS sequence"/>
</dbReference>
<reference evidence="3" key="1">
    <citation type="submission" date="2017-02" db="EMBL/GenBank/DDBJ databases">
        <authorList>
            <person name="Varghese N."/>
            <person name="Submissions S."/>
        </authorList>
    </citation>
    <scope>NUCLEOTIDE SEQUENCE [LARGE SCALE GENOMIC DNA]</scope>
    <source>
        <strain evidence="3">SM117</strain>
    </source>
</reference>
<dbReference type="AlphaFoldDB" id="A0A1U6IBZ8"/>
<proteinExistence type="predicted"/>
<keyword evidence="3" id="KW-1185">Reference proteome</keyword>
<organism evidence="2 3">
    <name type="scientific">Novosphingobium mathurense</name>
    <dbReference type="NCBI Taxonomy" id="428990"/>
    <lineage>
        <taxon>Bacteria</taxon>
        <taxon>Pseudomonadati</taxon>
        <taxon>Pseudomonadota</taxon>
        <taxon>Alphaproteobacteria</taxon>
        <taxon>Sphingomonadales</taxon>
        <taxon>Sphingomonadaceae</taxon>
        <taxon>Novosphingobium</taxon>
    </lineage>
</organism>
<accession>A0A1U6IBZ8</accession>
<keyword evidence="1" id="KW-0732">Signal</keyword>
<sequence length="342" mass="37497">MKTSLSYFLATAITASSILGSAPSFAEKADKLLSINGKDAWGAEQALKDRGFKSVSSHKNSQGYVYSYWWNKHDDNCVRVEVYNDTVETITDAKDSDCGHSGGSSAAAVGAVAGLAILGAALASKSHHHGDKNYSQQEQAEFDRGYKDGLYNASYHNYNRSDPYSRGYEVGVDERKANLSHHHNRGGYSQVAQFQDLQGARAAGAMDELGRRGFQQVDNFTSGNGRYSIQWREQSNQCLQVIVADGRIEDIRDIQTHPKCRSGHLSGSDGKTWYQRLVGAAGDGAENQLGINGFSKVDTFDSGRNGYGTVWYNRSKRQCLQVITVNGRVDSASDIVSHPRCR</sequence>
<feature type="signal peptide" evidence="1">
    <location>
        <begin position="1"/>
        <end position="26"/>
    </location>
</feature>
<evidence type="ECO:0008006" key="4">
    <source>
        <dbReference type="Google" id="ProtNLM"/>
    </source>
</evidence>
<feature type="chain" id="PRO_5012707785" description="Peptidase propeptide and YPEB domain-containing protein" evidence="1">
    <location>
        <begin position="27"/>
        <end position="342"/>
    </location>
</feature>
<dbReference type="RefSeq" id="WP_176168078.1">
    <property type="nucleotide sequence ID" value="NZ_FVZE01000005.1"/>
</dbReference>
<evidence type="ECO:0000313" key="2">
    <source>
        <dbReference type="EMBL" id="SLK05546.1"/>
    </source>
</evidence>
<evidence type="ECO:0000256" key="1">
    <source>
        <dbReference type="SAM" id="SignalP"/>
    </source>
</evidence>
<evidence type="ECO:0000313" key="3">
    <source>
        <dbReference type="Proteomes" id="UP000190989"/>
    </source>
</evidence>
<gene>
    <name evidence="2" type="ORF">SAMN06295987_105183</name>
</gene>